<dbReference type="AlphaFoldDB" id="A0AAU7JQD8"/>
<dbReference type="EMBL" id="CP157483">
    <property type="protein sequence ID" value="XBO42447.1"/>
    <property type="molecule type" value="Genomic_DNA"/>
</dbReference>
<organism evidence="1">
    <name type="scientific">Pedococcus sp. KACC 23699</name>
    <dbReference type="NCBI Taxonomy" id="3149228"/>
    <lineage>
        <taxon>Bacteria</taxon>
        <taxon>Bacillati</taxon>
        <taxon>Actinomycetota</taxon>
        <taxon>Actinomycetes</taxon>
        <taxon>Micrococcales</taxon>
        <taxon>Intrasporangiaceae</taxon>
        <taxon>Pedococcus</taxon>
    </lineage>
</organism>
<evidence type="ECO:0000313" key="1">
    <source>
        <dbReference type="EMBL" id="XBO42447.1"/>
    </source>
</evidence>
<sequence length="58" mass="6985">MTTPIVHHPRTRSLTMFQALYADLARAHRQRRQQDYQRRLEAKAQHDMLLAMPRMLAR</sequence>
<proteinExistence type="predicted"/>
<protein>
    <submittedName>
        <fullName evidence="1">Uncharacterized protein</fullName>
    </submittedName>
</protein>
<accession>A0AAU7JQD8</accession>
<gene>
    <name evidence="1" type="ORF">ABEG17_12770</name>
</gene>
<reference evidence="1" key="1">
    <citation type="submission" date="2024-05" db="EMBL/GenBank/DDBJ databases">
        <authorList>
            <person name="Kim S."/>
            <person name="Heo J."/>
            <person name="Choi H."/>
            <person name="Choi Y."/>
            <person name="Kwon S.-W."/>
            <person name="Kim Y."/>
        </authorList>
    </citation>
    <scope>NUCLEOTIDE SEQUENCE</scope>
    <source>
        <strain evidence="1">KACC 23699</strain>
    </source>
</reference>
<name>A0AAU7JQD8_9MICO</name>
<dbReference type="RefSeq" id="WP_406829868.1">
    <property type="nucleotide sequence ID" value="NZ_CP157483.1"/>
</dbReference>